<dbReference type="CDD" id="cd09083">
    <property type="entry name" value="EEP-1"/>
    <property type="match status" value="1"/>
</dbReference>
<sequence length="304" mass="34408">MKKIFYSIILCSLVTVLASNVFLGTSKLEASEKSAAASEVQLNVMTYNLRYLNDSDPSPHTWEERLPAIKKLIRKNHPDIIGTQEAVYQQITDLEKTLNHYSWIGLGREGGSRSKGEYSAIFYNEHRYIPLEYDHFWLSDTPDVIGSTSWGNSIPRMVTWAKFFDQESKQSFYVVNTHFDHQSANAREKSAVLINEKIKEFDPELPVLLTGDFNASPDSIPYETLTSEGAFDDLLKTANVTINENLGTFNGFDDRTGGGPDSRIDWVLGKGNIFTHKTKIINDYKNGQFPSDHYPVISNLTISY</sequence>
<keyword evidence="3" id="KW-0255">Endonuclease</keyword>
<feature type="domain" description="Endonuclease/exonuclease/phosphatase" evidence="2">
    <location>
        <begin position="45"/>
        <end position="293"/>
    </location>
</feature>
<keyword evidence="4" id="KW-1185">Reference proteome</keyword>
<protein>
    <submittedName>
        <fullName evidence="3">Endonuclease/exonuclease/phosphatase family protein</fullName>
    </submittedName>
</protein>
<organism evidence="3 4">
    <name type="scientific">Gracilibacillus caseinilyticus</name>
    <dbReference type="NCBI Taxonomy" id="2932256"/>
    <lineage>
        <taxon>Bacteria</taxon>
        <taxon>Bacillati</taxon>
        <taxon>Bacillota</taxon>
        <taxon>Bacilli</taxon>
        <taxon>Bacillales</taxon>
        <taxon>Bacillaceae</taxon>
        <taxon>Gracilibacillus</taxon>
    </lineage>
</organism>
<accession>A0ABY4EUN6</accession>
<dbReference type="PANTHER" id="PTHR12121:SF36">
    <property type="entry name" value="ENDONUCLEASE_EXONUCLEASE_PHOSPHATASE DOMAIN-CONTAINING PROTEIN"/>
    <property type="match status" value="1"/>
</dbReference>
<keyword evidence="3" id="KW-0378">Hydrolase</keyword>
<dbReference type="Proteomes" id="UP000831782">
    <property type="component" value="Chromosome"/>
</dbReference>
<dbReference type="Pfam" id="PF03372">
    <property type="entry name" value="Exo_endo_phos"/>
    <property type="match status" value="1"/>
</dbReference>
<dbReference type="EMBL" id="CP095072">
    <property type="protein sequence ID" value="UOQ47690.1"/>
    <property type="molecule type" value="Genomic_DNA"/>
</dbReference>
<dbReference type="InterPro" id="IPR050410">
    <property type="entry name" value="CCR4/nocturin_mRNA_transcr"/>
</dbReference>
<evidence type="ECO:0000313" key="4">
    <source>
        <dbReference type="Proteomes" id="UP000831782"/>
    </source>
</evidence>
<feature type="chain" id="PRO_5047154259" evidence="1">
    <location>
        <begin position="19"/>
        <end position="304"/>
    </location>
</feature>
<dbReference type="InterPro" id="IPR005135">
    <property type="entry name" value="Endo/exonuclease/phosphatase"/>
</dbReference>
<keyword evidence="3" id="KW-0540">Nuclease</keyword>
<dbReference type="SUPFAM" id="SSF56219">
    <property type="entry name" value="DNase I-like"/>
    <property type="match status" value="1"/>
</dbReference>
<name>A0ABY4EUN6_9BACI</name>
<dbReference type="Gene3D" id="3.60.10.10">
    <property type="entry name" value="Endonuclease/exonuclease/phosphatase"/>
    <property type="match status" value="1"/>
</dbReference>
<evidence type="ECO:0000259" key="2">
    <source>
        <dbReference type="Pfam" id="PF03372"/>
    </source>
</evidence>
<evidence type="ECO:0000256" key="1">
    <source>
        <dbReference type="SAM" id="SignalP"/>
    </source>
</evidence>
<feature type="signal peptide" evidence="1">
    <location>
        <begin position="1"/>
        <end position="18"/>
    </location>
</feature>
<gene>
    <name evidence="3" type="ORF">MUN88_16770</name>
</gene>
<keyword evidence="1" id="KW-0732">Signal</keyword>
<dbReference type="RefSeq" id="WP_244717074.1">
    <property type="nucleotide sequence ID" value="NZ_CP095072.1"/>
</dbReference>
<dbReference type="GO" id="GO:0004519">
    <property type="term" value="F:endonuclease activity"/>
    <property type="evidence" value="ECO:0007669"/>
    <property type="project" value="UniProtKB-KW"/>
</dbReference>
<evidence type="ECO:0000313" key="3">
    <source>
        <dbReference type="EMBL" id="UOQ47690.1"/>
    </source>
</evidence>
<dbReference type="PANTHER" id="PTHR12121">
    <property type="entry name" value="CARBON CATABOLITE REPRESSOR PROTEIN 4"/>
    <property type="match status" value="1"/>
</dbReference>
<reference evidence="3 4" key="1">
    <citation type="submission" date="2022-04" db="EMBL/GenBank/DDBJ databases">
        <title>Gracilibacillus sp. isolated from saltern.</title>
        <authorList>
            <person name="Won M."/>
            <person name="Lee C.-M."/>
            <person name="Woen H.-Y."/>
            <person name="Kwon S.-W."/>
        </authorList>
    </citation>
    <scope>NUCLEOTIDE SEQUENCE [LARGE SCALE GENOMIC DNA]</scope>
    <source>
        <strain evidence="3 4">SSWR10-1</strain>
    </source>
</reference>
<proteinExistence type="predicted"/>
<dbReference type="InterPro" id="IPR036691">
    <property type="entry name" value="Endo/exonu/phosph_ase_sf"/>
</dbReference>